<evidence type="ECO:0000313" key="3">
    <source>
        <dbReference type="EMBL" id="OGM21028.1"/>
    </source>
</evidence>
<gene>
    <name evidence="3" type="ORF">A2771_04190</name>
</gene>
<dbReference type="AlphaFoldDB" id="A0A1F7Y2Y6"/>
<dbReference type="EMBL" id="MGGD01000020">
    <property type="protein sequence ID" value="OGM21028.1"/>
    <property type="molecule type" value="Genomic_DNA"/>
</dbReference>
<reference evidence="3 4" key="1">
    <citation type="journal article" date="2016" name="Nat. Commun.">
        <title>Thousands of microbial genomes shed light on interconnected biogeochemical processes in an aquifer system.</title>
        <authorList>
            <person name="Anantharaman K."/>
            <person name="Brown C.T."/>
            <person name="Hug L.A."/>
            <person name="Sharon I."/>
            <person name="Castelle C.J."/>
            <person name="Probst A.J."/>
            <person name="Thomas B.C."/>
            <person name="Singh A."/>
            <person name="Wilkins M.J."/>
            <person name="Karaoz U."/>
            <person name="Brodie E.L."/>
            <person name="Williams K.H."/>
            <person name="Hubbard S.S."/>
            <person name="Banfield J.F."/>
        </authorList>
    </citation>
    <scope>NUCLEOTIDE SEQUENCE [LARGE SCALE GENOMIC DNA]</scope>
</reference>
<protein>
    <recommendedName>
        <fullName evidence="5">Baseplate protein J-like domain-containing protein</fullName>
    </recommendedName>
</protein>
<dbReference type="Proteomes" id="UP000176741">
    <property type="component" value="Unassembled WGS sequence"/>
</dbReference>
<feature type="transmembrane region" description="Helical" evidence="2">
    <location>
        <begin position="370"/>
        <end position="392"/>
    </location>
</feature>
<feature type="region of interest" description="Disordered" evidence="1">
    <location>
        <begin position="259"/>
        <end position="279"/>
    </location>
</feature>
<feature type="region of interest" description="Disordered" evidence="1">
    <location>
        <begin position="536"/>
        <end position="562"/>
    </location>
</feature>
<evidence type="ECO:0000256" key="1">
    <source>
        <dbReference type="SAM" id="MobiDB-lite"/>
    </source>
</evidence>
<feature type="compositionally biased region" description="Acidic residues" evidence="1">
    <location>
        <begin position="259"/>
        <end position="268"/>
    </location>
</feature>
<evidence type="ECO:0000256" key="2">
    <source>
        <dbReference type="SAM" id="Phobius"/>
    </source>
</evidence>
<keyword evidence="2" id="KW-0472">Membrane</keyword>
<name>A0A1F7Y2Y6_9BACT</name>
<feature type="compositionally biased region" description="Polar residues" evidence="1">
    <location>
        <begin position="536"/>
        <end position="553"/>
    </location>
</feature>
<evidence type="ECO:0008006" key="5">
    <source>
        <dbReference type="Google" id="ProtNLM"/>
    </source>
</evidence>
<proteinExistence type="predicted"/>
<keyword evidence="2" id="KW-1133">Transmembrane helix</keyword>
<sequence length="742" mass="81957">MDLKKFLPGKEATTSEYYWTLLIEPGWVQAGIWKIEGDNAQVAYLGPPSAWELDEELVNASDSALASAIQDFPEGEADPTKTVFGVSSSWVEGGEIKLEFLDKIKKVCTELSLKPVGFVVLAEAIAHFIKSEEGSALSAIVVGVYKENLEISVFRQGTLLGSTLVARSVSIADDVVEGLVRFSLNDYIFSRFLIYDGKEGEIEEVQQNLLKVNWEDYEKVKFLHTPKIEIIEPNKKISAIALAGASEIASIKKIVSLVEEDEESEPETEAQPGNESGVGADEMGFVMEKDITQEDEVIETPTTFEPEKVREMQNIEPVDQESNFDTPPIKSQKRLGSLGNVKIASIFKNILSPISKLKPKLAIFKSGEKAFVFGSIFFILLIGVAFFLWWYIPHAEISIFVAPKKQTEKINIKVSESVDSSNFPEKTLKGEKLTTSVEGDKTKSTTGTKTVGDKAKGEITIYRVGTKLTLSSGTKVQGPNNLNFTLDNSVEVASGSASTPGITKTSVSAENIGPEFNLASGNSFTIGNYSTSDIEAKNESSFSGGTSREVSSVSEDDQKTLRTELEEELSQKAKQELRENLNEGEILIEESLEIDTKTQSYSDKVGDEAESLKLSLELEATAYSIDKKEVLELSRESLKDKVPQGFILRDEQIDIQFDFLDKDDEEYEFEVSIDANLLPEIKLEEVAKKLRGKYPALAKEYMTKEIPGFVRAEIRISPTLPGRLNTLPRVTKNIEVTVSAEK</sequence>
<keyword evidence="2" id="KW-0812">Transmembrane</keyword>
<organism evidence="3 4">
    <name type="scientific">Candidatus Woesebacteria bacterium RIFCSPHIGHO2_01_FULL_38_26b</name>
    <dbReference type="NCBI Taxonomy" id="1802491"/>
    <lineage>
        <taxon>Bacteria</taxon>
        <taxon>Candidatus Woeseibacteriota</taxon>
    </lineage>
</organism>
<accession>A0A1F7Y2Y6</accession>
<evidence type="ECO:0000313" key="4">
    <source>
        <dbReference type="Proteomes" id="UP000176741"/>
    </source>
</evidence>
<comment type="caution">
    <text evidence="3">The sequence shown here is derived from an EMBL/GenBank/DDBJ whole genome shotgun (WGS) entry which is preliminary data.</text>
</comment>